<reference evidence="1" key="1">
    <citation type="submission" date="2022-07" db="EMBL/GenBank/DDBJ databases">
        <title>Phylogenomic reconstructions and comparative analyses of Kickxellomycotina fungi.</title>
        <authorList>
            <person name="Reynolds N.K."/>
            <person name="Stajich J.E."/>
            <person name="Barry K."/>
            <person name="Grigoriev I.V."/>
            <person name="Crous P."/>
            <person name="Smith M.E."/>
        </authorList>
    </citation>
    <scope>NUCLEOTIDE SEQUENCE</scope>
    <source>
        <strain evidence="1">NRRL 5244</strain>
    </source>
</reference>
<accession>A0ACC1JF99</accession>
<sequence>MVAMESRNNQSIALVMMLRGWRQIAEAKRQRHSNLMEMWVLAVQVQRDNLLHRVVVGAKQAARKVTERPGYRFERVYVDLADKFRRKCLLKRTVQRLTYASEVLNRFVYWQNEHDKQLVGVCWSALRQEMDRRQQISDQEAERKDRQSQLLTKWHKTMREEVGKRELARQKTQKTGMVFHGWHKTLKAVSDYEQMADEFYAIQCKRRAFCKLQSVWRQQKENEGAADRFYAQICVDGTIHSWNQRVGNRRTSVLQQRAIDEAVRTRNSRRRRLFLSAWRDTAGKIRRSEGLADTVAKGHNRQLLADCFGRWHQCLESSPNKRAMGRGDHRGAADAVTQTSMFERPGAATTVRDAAVEANEHGTGQSSVLGGLHLAEDNQDIEPLGYEDIEAEVGLEPISEEAEVMAQVFSAWHKLAKDRRDFEDRVFSELPKFLQRNAAYESGNDMVFDWSAVHRQSLVRRCLREMCRIAVDRRIQKATPEMASGMLEDMSNTHISIVEINEDFDSDGEDHDGPDGDDLDGPNGDSLRQIEAQISAKCRQIAVADSMRKWKVATRGSLLVKQQLVKSLKPVFANIARCARVVKAAHENEHEARLNPVIQRWQSRQSTHSLAMESSPALSDAALVQASYRKLVDVYRRRHSQKLVVQNRSEEHKKDMYMQALAFRWESEMRMAMSRWMRASSDDRIKVIVAQRDEVRWEERAEKIAETWSRKRTARSAFRQLRIMARKRRLQHNLKLRFADAWCNANLQRQVLMALRAKTSPNNSMFFSIAESIPGY</sequence>
<name>A0ACC1JF99_9FUNG</name>
<proteinExistence type="predicted"/>
<evidence type="ECO:0000313" key="1">
    <source>
        <dbReference type="EMBL" id="KAJ1949589.1"/>
    </source>
</evidence>
<comment type="caution">
    <text evidence="1">The sequence shown here is derived from an EMBL/GenBank/DDBJ whole genome shotgun (WGS) entry which is preliminary data.</text>
</comment>
<organism evidence="1 2">
    <name type="scientific">Linderina macrospora</name>
    <dbReference type="NCBI Taxonomy" id="4868"/>
    <lineage>
        <taxon>Eukaryota</taxon>
        <taxon>Fungi</taxon>
        <taxon>Fungi incertae sedis</taxon>
        <taxon>Zoopagomycota</taxon>
        <taxon>Kickxellomycotina</taxon>
        <taxon>Kickxellomycetes</taxon>
        <taxon>Kickxellales</taxon>
        <taxon>Kickxellaceae</taxon>
        <taxon>Linderina</taxon>
    </lineage>
</organism>
<dbReference type="EMBL" id="JANBPW010000417">
    <property type="protein sequence ID" value="KAJ1949589.1"/>
    <property type="molecule type" value="Genomic_DNA"/>
</dbReference>
<evidence type="ECO:0000313" key="2">
    <source>
        <dbReference type="Proteomes" id="UP001150603"/>
    </source>
</evidence>
<protein>
    <submittedName>
        <fullName evidence="1">Uncharacterized protein</fullName>
    </submittedName>
</protein>
<gene>
    <name evidence="1" type="ORF">FBU59_001077</name>
</gene>
<keyword evidence="2" id="KW-1185">Reference proteome</keyword>
<dbReference type="Proteomes" id="UP001150603">
    <property type="component" value="Unassembled WGS sequence"/>
</dbReference>